<dbReference type="Proteomes" id="UP000193560">
    <property type="component" value="Unassembled WGS sequence"/>
</dbReference>
<sequence>MSRLYSPSEWVAPLVPLLSLLILPLGPLLFPRSYLFLLFTYFTVFLYTQVNHVCKFYMTSCKIRATIAKWNQRIRATVVDQQLEEHLQIQQQTCATSRQNSPSITRERNSNNNSNNDTDDRIQILDEIEQLQFYDDPAYIHTFIIPNYCEPDGLLKDTIERMANHRNAKSHYAIIMAMEQSESEWEAKGQRFASIFTDRFAHFIVTGHPQNIPGESRGKGSNVSYGARHGCAELLRRGVDRRQVILTVTDSDSAIPELYVREVEDRLHRADDPHYLLLAPPIFFSRNCYQVPAAVRVTDITWSAMVMSNLSNSGGLSFPCSTYSLSMMLAERVGYWDTDADAVGEDMHMWLKCFFKTNGQVRTAPIYVPINLTNVQTEGYLSNVSARYVQAKRHYNGVADVAYTLKNAFTRRRGAPKGSLLDDASSGLAMVASSSVSWMDKMTVCFLILEAHMIPATSGWLMFAAVPLMQFLLFPPLSALALVDPSQNPILTSDFYAQLWNMVKIITVLLPFPLFGTLAVYEQLHRSIDRDFLLKPKSESRQWKHLLDYATLPVAAWLFMTLPSTLACVKRLSLAEQQYIVSEKLFQDSVMDKDGDRYEMTTKSAT</sequence>
<feature type="transmembrane region" description="Helical" evidence="2">
    <location>
        <begin position="502"/>
        <end position="521"/>
    </location>
</feature>
<dbReference type="AlphaFoldDB" id="A0A1X2I6Y1"/>
<name>A0A1X2I6Y1_9FUNG</name>
<evidence type="ECO:0000259" key="3">
    <source>
        <dbReference type="Pfam" id="PF13632"/>
    </source>
</evidence>
<feature type="domain" description="Glycosyltransferase 2-like" evidence="3">
    <location>
        <begin position="246"/>
        <end position="469"/>
    </location>
</feature>
<feature type="transmembrane region" description="Helical" evidence="2">
    <location>
        <begin position="12"/>
        <end position="30"/>
    </location>
</feature>
<feature type="region of interest" description="Disordered" evidence="1">
    <location>
        <begin position="94"/>
        <end position="118"/>
    </location>
</feature>
<dbReference type="GO" id="GO:0016740">
    <property type="term" value="F:transferase activity"/>
    <property type="evidence" value="ECO:0007669"/>
    <property type="project" value="UniProtKB-KW"/>
</dbReference>
<keyword evidence="2" id="KW-0472">Membrane</keyword>
<dbReference type="SUPFAM" id="SSF53448">
    <property type="entry name" value="Nucleotide-diphospho-sugar transferases"/>
    <property type="match status" value="1"/>
</dbReference>
<dbReference type="InterPro" id="IPR001173">
    <property type="entry name" value="Glyco_trans_2-like"/>
</dbReference>
<keyword evidence="4" id="KW-0808">Transferase</keyword>
<keyword evidence="2" id="KW-1133">Transmembrane helix</keyword>
<dbReference type="PANTHER" id="PTHR36851">
    <property type="entry name" value="UNNAMED PRODUCT"/>
    <property type="match status" value="1"/>
</dbReference>
<dbReference type="Pfam" id="PF13632">
    <property type="entry name" value="Glyco_trans_2_3"/>
    <property type="match status" value="1"/>
</dbReference>
<feature type="compositionally biased region" description="Polar residues" evidence="1">
    <location>
        <begin position="94"/>
        <end position="104"/>
    </location>
</feature>
<proteinExistence type="predicted"/>
<dbReference type="EMBL" id="MCGE01000023">
    <property type="protein sequence ID" value="ORZ10729.1"/>
    <property type="molecule type" value="Genomic_DNA"/>
</dbReference>
<feature type="transmembrane region" description="Helical" evidence="2">
    <location>
        <begin position="36"/>
        <end position="54"/>
    </location>
</feature>
<evidence type="ECO:0000256" key="1">
    <source>
        <dbReference type="SAM" id="MobiDB-lite"/>
    </source>
</evidence>
<gene>
    <name evidence="4" type="ORF">BCR42DRAFT_380337</name>
</gene>
<evidence type="ECO:0000313" key="4">
    <source>
        <dbReference type="EMBL" id="ORZ10729.1"/>
    </source>
</evidence>
<feature type="transmembrane region" description="Helical" evidence="2">
    <location>
        <begin position="460"/>
        <end position="482"/>
    </location>
</feature>
<dbReference type="STRING" id="90262.A0A1X2I6Y1"/>
<dbReference type="InterPro" id="IPR029044">
    <property type="entry name" value="Nucleotide-diphossugar_trans"/>
</dbReference>
<dbReference type="OrthoDB" id="5819478at2759"/>
<comment type="caution">
    <text evidence="4">The sequence shown here is derived from an EMBL/GenBank/DDBJ whole genome shotgun (WGS) entry which is preliminary data.</text>
</comment>
<organism evidence="4 5">
    <name type="scientific">Absidia repens</name>
    <dbReference type="NCBI Taxonomy" id="90262"/>
    <lineage>
        <taxon>Eukaryota</taxon>
        <taxon>Fungi</taxon>
        <taxon>Fungi incertae sedis</taxon>
        <taxon>Mucoromycota</taxon>
        <taxon>Mucoromycotina</taxon>
        <taxon>Mucoromycetes</taxon>
        <taxon>Mucorales</taxon>
        <taxon>Cunninghamellaceae</taxon>
        <taxon>Absidia</taxon>
    </lineage>
</organism>
<protein>
    <submittedName>
        <fullName evidence="4">Glycosyl transferase family group 2-domain-containing protein</fullName>
    </submittedName>
</protein>
<evidence type="ECO:0000313" key="5">
    <source>
        <dbReference type="Proteomes" id="UP000193560"/>
    </source>
</evidence>
<keyword evidence="2" id="KW-0812">Transmembrane</keyword>
<reference evidence="4 5" key="1">
    <citation type="submission" date="2016-07" db="EMBL/GenBank/DDBJ databases">
        <title>Pervasive Adenine N6-methylation of Active Genes in Fungi.</title>
        <authorList>
            <consortium name="DOE Joint Genome Institute"/>
            <person name="Mondo S.J."/>
            <person name="Dannebaum R.O."/>
            <person name="Kuo R.C."/>
            <person name="Labutti K."/>
            <person name="Haridas S."/>
            <person name="Kuo A."/>
            <person name="Salamov A."/>
            <person name="Ahrendt S.R."/>
            <person name="Lipzen A."/>
            <person name="Sullivan W."/>
            <person name="Andreopoulos W.B."/>
            <person name="Clum A."/>
            <person name="Lindquist E."/>
            <person name="Daum C."/>
            <person name="Ramamoorthy G.K."/>
            <person name="Gryganskyi A."/>
            <person name="Culley D."/>
            <person name="Magnuson J.K."/>
            <person name="James T.Y."/>
            <person name="O'Malley M.A."/>
            <person name="Stajich J.E."/>
            <person name="Spatafora J.W."/>
            <person name="Visel A."/>
            <person name="Grigoriev I.V."/>
        </authorList>
    </citation>
    <scope>NUCLEOTIDE SEQUENCE [LARGE SCALE GENOMIC DNA]</scope>
    <source>
        <strain evidence="4 5">NRRL 1336</strain>
    </source>
</reference>
<evidence type="ECO:0000256" key="2">
    <source>
        <dbReference type="SAM" id="Phobius"/>
    </source>
</evidence>
<dbReference type="PANTHER" id="PTHR36851:SF1">
    <property type="entry name" value="GLYCO_TRANS_2-LIKE DOMAIN-CONTAINING PROTEIN"/>
    <property type="match status" value="1"/>
</dbReference>
<accession>A0A1X2I6Y1</accession>
<keyword evidence="5" id="KW-1185">Reference proteome</keyword>